<protein>
    <submittedName>
        <fullName evidence="1">Uncharacterized protein</fullName>
    </submittedName>
</protein>
<gene>
    <name evidence="1" type="ORF">UFOVP706_33</name>
</gene>
<reference evidence="1" key="1">
    <citation type="submission" date="2020-04" db="EMBL/GenBank/DDBJ databases">
        <authorList>
            <person name="Chiriac C."/>
            <person name="Salcher M."/>
            <person name="Ghai R."/>
            <person name="Kavagutti S V."/>
        </authorList>
    </citation>
    <scope>NUCLEOTIDE SEQUENCE</scope>
</reference>
<organism evidence="1">
    <name type="scientific">uncultured Caudovirales phage</name>
    <dbReference type="NCBI Taxonomy" id="2100421"/>
    <lineage>
        <taxon>Viruses</taxon>
        <taxon>Duplodnaviria</taxon>
        <taxon>Heunggongvirae</taxon>
        <taxon>Uroviricota</taxon>
        <taxon>Caudoviricetes</taxon>
        <taxon>Peduoviridae</taxon>
        <taxon>Maltschvirus</taxon>
        <taxon>Maltschvirus maltsch</taxon>
    </lineage>
</organism>
<name>A0A6J5NM97_9CAUD</name>
<accession>A0A6J5NM97</accession>
<sequence length="103" mass="11915">MTFKKGDRVRLIKRYQTLIKHSPCPLEVGDEGVVVKARYGKDKWISVRWDRRNEHMHDCDGECDRGHGWNLSPEIVELVDKPASVWATLERAIREAEDVIQSG</sequence>
<dbReference type="EMBL" id="LR796682">
    <property type="protein sequence ID" value="CAB4158826.1"/>
    <property type="molecule type" value="Genomic_DNA"/>
</dbReference>
<proteinExistence type="predicted"/>
<evidence type="ECO:0000313" key="1">
    <source>
        <dbReference type="EMBL" id="CAB4158826.1"/>
    </source>
</evidence>